<proteinExistence type="inferred from homology"/>
<gene>
    <name evidence="9" type="ORF">ACFR9S_08685</name>
</gene>
<dbReference type="GO" id="GO:0005886">
    <property type="term" value="C:plasma membrane"/>
    <property type="evidence" value="ECO:0007669"/>
    <property type="project" value="UniProtKB-SubCell"/>
</dbReference>
<feature type="compositionally biased region" description="Basic and acidic residues" evidence="8">
    <location>
        <begin position="142"/>
        <end position="162"/>
    </location>
</feature>
<feature type="compositionally biased region" description="Basic and acidic residues" evidence="8">
    <location>
        <begin position="120"/>
        <end position="135"/>
    </location>
</feature>
<feature type="transmembrane region" description="Helical" evidence="7">
    <location>
        <begin position="261"/>
        <end position="282"/>
    </location>
</feature>
<dbReference type="GO" id="GO:0012505">
    <property type="term" value="C:endomembrane system"/>
    <property type="evidence" value="ECO:0007669"/>
    <property type="project" value="UniProtKB-SubCell"/>
</dbReference>
<feature type="transmembrane region" description="Helical" evidence="7">
    <location>
        <begin position="82"/>
        <end position="108"/>
    </location>
</feature>
<comment type="caution">
    <text evidence="7">Lacks conserved residue(s) required for the propagation of feature annotation.</text>
</comment>
<keyword evidence="2 7" id="KW-0813">Transport</keyword>
<dbReference type="InterPro" id="IPR011541">
    <property type="entry name" value="Ni/Co_transpt_high_affinity"/>
</dbReference>
<comment type="caution">
    <text evidence="9">The sequence shown here is derived from an EMBL/GenBank/DDBJ whole genome shotgun (WGS) entry which is preliminary data.</text>
</comment>
<evidence type="ECO:0000256" key="4">
    <source>
        <dbReference type="ARBA" id="ARBA00022692"/>
    </source>
</evidence>
<evidence type="ECO:0000256" key="7">
    <source>
        <dbReference type="RuleBase" id="RU362101"/>
    </source>
</evidence>
<dbReference type="EMBL" id="JBHUDH010000092">
    <property type="protein sequence ID" value="MFD1526375.1"/>
    <property type="molecule type" value="Genomic_DNA"/>
</dbReference>
<sequence length="283" mass="30424">MLHGEAVGLLVGAVALGAVHGVEPGHGWPVAASYALDQSNKWLYGFAASLILGTGHLISSIAMVGVFFYAKSYFSLTQVNEPITVVDGITIGGPVSLVAGVLLILLGLREYYGGHSHGHGGHDDGEEHDEHEHGDHGHHHHEHDDDGHHHDGPHHEHDDHHDDDGWWDRVKTALPFVGGHSHASGDEAAERGLFGIAWFAFLLGFAHEEEFEIIALCAGSAHCLELMSAYALTVIAGIVGFTMLLVAGYEHHEERVERFTPYLPAFSAAVLIVMGVGFVSGLF</sequence>
<accession>A0ABD6B648</accession>
<dbReference type="AlphaFoldDB" id="A0ABD6B648"/>
<evidence type="ECO:0000256" key="3">
    <source>
        <dbReference type="ARBA" id="ARBA00022596"/>
    </source>
</evidence>
<keyword evidence="5 7" id="KW-1133">Transmembrane helix</keyword>
<dbReference type="Proteomes" id="UP001597111">
    <property type="component" value="Unassembled WGS sequence"/>
</dbReference>
<feature type="region of interest" description="Disordered" evidence="8">
    <location>
        <begin position="116"/>
        <end position="162"/>
    </location>
</feature>
<dbReference type="GO" id="GO:0015099">
    <property type="term" value="F:nickel cation transmembrane transporter activity"/>
    <property type="evidence" value="ECO:0007669"/>
    <property type="project" value="UniProtKB-UniRule"/>
</dbReference>
<protein>
    <recommendedName>
        <fullName evidence="7">Nickel/cobalt efflux system</fullName>
    </recommendedName>
</protein>
<keyword evidence="6 7" id="KW-0472">Membrane</keyword>
<feature type="transmembrane region" description="Helical" evidence="7">
    <location>
        <begin position="45"/>
        <end position="70"/>
    </location>
</feature>
<evidence type="ECO:0000313" key="9">
    <source>
        <dbReference type="EMBL" id="MFD1526375.1"/>
    </source>
</evidence>
<feature type="transmembrane region" description="Helical" evidence="7">
    <location>
        <begin position="229"/>
        <end position="249"/>
    </location>
</feature>
<evidence type="ECO:0000313" key="10">
    <source>
        <dbReference type="Proteomes" id="UP001597111"/>
    </source>
</evidence>
<evidence type="ECO:0000256" key="1">
    <source>
        <dbReference type="ARBA" id="ARBA00004127"/>
    </source>
</evidence>
<comment type="similarity">
    <text evidence="7">Belongs to the NiCoT transporter (TC 2.A.52) family.</text>
</comment>
<evidence type="ECO:0000256" key="8">
    <source>
        <dbReference type="SAM" id="MobiDB-lite"/>
    </source>
</evidence>
<comment type="subcellular location">
    <subcellularLocation>
        <location evidence="7">Cell membrane</location>
        <topology evidence="7">Multi-pass membrane protein</topology>
    </subcellularLocation>
    <subcellularLocation>
        <location evidence="1">Endomembrane system</location>
        <topology evidence="1">Multi-pass membrane protein</topology>
    </subcellularLocation>
</comment>
<keyword evidence="4 7" id="KW-0812">Transmembrane</keyword>
<dbReference type="RefSeq" id="WP_379732002.1">
    <property type="nucleotide sequence ID" value="NZ_JBHSWZ010000182.1"/>
</dbReference>
<keyword evidence="3" id="KW-0533">Nickel</keyword>
<dbReference type="Pfam" id="PF03824">
    <property type="entry name" value="NicO"/>
    <property type="match status" value="1"/>
</dbReference>
<evidence type="ECO:0000256" key="2">
    <source>
        <dbReference type="ARBA" id="ARBA00022448"/>
    </source>
</evidence>
<reference evidence="9 10" key="1">
    <citation type="journal article" date="2019" name="Int. J. Syst. Evol. Microbiol.">
        <title>The Global Catalogue of Microorganisms (GCM) 10K type strain sequencing project: providing services to taxonomists for standard genome sequencing and annotation.</title>
        <authorList>
            <consortium name="The Broad Institute Genomics Platform"/>
            <consortium name="The Broad Institute Genome Sequencing Center for Infectious Disease"/>
            <person name="Wu L."/>
            <person name="Ma J."/>
        </authorList>
    </citation>
    <scope>NUCLEOTIDE SEQUENCE [LARGE SCALE GENOMIC DNA]</scope>
    <source>
        <strain evidence="9 10">CGMCC 1.12285</strain>
    </source>
</reference>
<evidence type="ECO:0000256" key="6">
    <source>
        <dbReference type="ARBA" id="ARBA00023136"/>
    </source>
</evidence>
<organism evidence="9 10">
    <name type="scientific">Halolamina salina</name>
    <dbReference type="NCBI Taxonomy" id="1220023"/>
    <lineage>
        <taxon>Archaea</taxon>
        <taxon>Methanobacteriati</taxon>
        <taxon>Methanobacteriota</taxon>
        <taxon>Stenosarchaea group</taxon>
        <taxon>Halobacteria</taxon>
        <taxon>Halobacteriales</taxon>
        <taxon>Haloferacaceae</taxon>
    </lineage>
</organism>
<keyword evidence="10" id="KW-1185">Reference proteome</keyword>
<evidence type="ECO:0000256" key="5">
    <source>
        <dbReference type="ARBA" id="ARBA00022989"/>
    </source>
</evidence>
<name>A0ABD6B648_9EURY</name>